<dbReference type="Pfam" id="PF13560">
    <property type="entry name" value="HTH_31"/>
    <property type="match status" value="1"/>
</dbReference>
<dbReference type="CDD" id="cd00093">
    <property type="entry name" value="HTH_XRE"/>
    <property type="match status" value="1"/>
</dbReference>
<dbReference type="PANTHER" id="PTHR46797">
    <property type="entry name" value="HTH-TYPE TRANSCRIPTIONAL REGULATOR"/>
    <property type="match status" value="1"/>
</dbReference>
<dbReference type="Gene3D" id="1.10.260.40">
    <property type="entry name" value="lambda repressor-like DNA-binding domains"/>
    <property type="match status" value="1"/>
</dbReference>
<dbReference type="RefSeq" id="WP_379873416.1">
    <property type="nucleotide sequence ID" value="NZ_JBHTBH010000014.1"/>
</dbReference>
<reference evidence="4" key="1">
    <citation type="journal article" date="2019" name="Int. J. Syst. Evol. Microbiol.">
        <title>The Global Catalogue of Microorganisms (GCM) 10K type strain sequencing project: providing services to taxonomists for standard genome sequencing and annotation.</title>
        <authorList>
            <consortium name="The Broad Institute Genomics Platform"/>
            <consortium name="The Broad Institute Genome Sequencing Center for Infectious Disease"/>
            <person name="Wu L."/>
            <person name="Ma J."/>
        </authorList>
    </citation>
    <scope>NUCLEOTIDE SEQUENCE [LARGE SCALE GENOMIC DNA]</scope>
    <source>
        <strain evidence="4">CGMCC 4.7382</strain>
    </source>
</reference>
<accession>A0ABW2KLN3</accession>
<dbReference type="InterPro" id="IPR050807">
    <property type="entry name" value="TransReg_Diox_bact_type"/>
</dbReference>
<evidence type="ECO:0000256" key="1">
    <source>
        <dbReference type="ARBA" id="ARBA00023125"/>
    </source>
</evidence>
<gene>
    <name evidence="3" type="ORF">ACFQRF_23835</name>
</gene>
<name>A0ABW2KLN3_9ACTN</name>
<evidence type="ECO:0000259" key="2">
    <source>
        <dbReference type="PROSITE" id="PS50943"/>
    </source>
</evidence>
<dbReference type="InterPro" id="IPR010982">
    <property type="entry name" value="Lambda_DNA-bd_dom_sf"/>
</dbReference>
<dbReference type="Proteomes" id="UP001596540">
    <property type="component" value="Unassembled WGS sequence"/>
</dbReference>
<evidence type="ECO:0000313" key="3">
    <source>
        <dbReference type="EMBL" id="MFC7330768.1"/>
    </source>
</evidence>
<evidence type="ECO:0000313" key="4">
    <source>
        <dbReference type="Proteomes" id="UP001596540"/>
    </source>
</evidence>
<organism evidence="3 4">
    <name type="scientific">Marinactinospora rubrisoli</name>
    <dbReference type="NCBI Taxonomy" id="2715399"/>
    <lineage>
        <taxon>Bacteria</taxon>
        <taxon>Bacillati</taxon>
        <taxon>Actinomycetota</taxon>
        <taxon>Actinomycetes</taxon>
        <taxon>Streptosporangiales</taxon>
        <taxon>Nocardiopsidaceae</taxon>
        <taxon>Marinactinospora</taxon>
    </lineage>
</organism>
<dbReference type="InterPro" id="IPR001387">
    <property type="entry name" value="Cro/C1-type_HTH"/>
</dbReference>
<dbReference type="SMART" id="SM00530">
    <property type="entry name" value="HTH_XRE"/>
    <property type="match status" value="1"/>
</dbReference>
<keyword evidence="1" id="KW-0238">DNA-binding</keyword>
<proteinExistence type="predicted"/>
<sequence>MPSTDDIRVDGARLAHLRKRRRWSLAHLGQQVGRSPGYLSRIENGKRDPSWELVERLAEALEVPATDFVAAAPTYLMEETCRTRAI</sequence>
<dbReference type="SUPFAM" id="SSF47413">
    <property type="entry name" value="lambda repressor-like DNA-binding domains"/>
    <property type="match status" value="1"/>
</dbReference>
<dbReference type="PROSITE" id="PS50943">
    <property type="entry name" value="HTH_CROC1"/>
    <property type="match status" value="1"/>
</dbReference>
<feature type="domain" description="HTH cro/C1-type" evidence="2">
    <location>
        <begin position="14"/>
        <end position="68"/>
    </location>
</feature>
<protein>
    <submittedName>
        <fullName evidence="3">Helix-turn-helix domain-containing protein</fullName>
    </submittedName>
</protein>
<keyword evidence="4" id="KW-1185">Reference proteome</keyword>
<dbReference type="PANTHER" id="PTHR46797:SF1">
    <property type="entry name" value="METHYLPHOSPHONATE SYNTHASE"/>
    <property type="match status" value="1"/>
</dbReference>
<dbReference type="EMBL" id="JBHTBH010000014">
    <property type="protein sequence ID" value="MFC7330768.1"/>
    <property type="molecule type" value="Genomic_DNA"/>
</dbReference>
<comment type="caution">
    <text evidence="3">The sequence shown here is derived from an EMBL/GenBank/DDBJ whole genome shotgun (WGS) entry which is preliminary data.</text>
</comment>